<dbReference type="InterPro" id="IPR051531">
    <property type="entry name" value="N-acetyltransferase"/>
</dbReference>
<evidence type="ECO:0000256" key="2">
    <source>
        <dbReference type="ARBA" id="ARBA00023315"/>
    </source>
</evidence>
<dbReference type="EC" id="2.3.-.-" evidence="5"/>
<organism evidence="5 6">
    <name type="scientific">Lacticaseibacillus suilingensis</name>
    <dbReference type="NCBI Taxonomy" id="2799577"/>
    <lineage>
        <taxon>Bacteria</taxon>
        <taxon>Bacillati</taxon>
        <taxon>Bacillota</taxon>
        <taxon>Bacilli</taxon>
        <taxon>Lactobacillales</taxon>
        <taxon>Lactobacillaceae</taxon>
        <taxon>Lacticaseibacillus</taxon>
    </lineage>
</organism>
<dbReference type="InterPro" id="IPR000182">
    <property type="entry name" value="GNAT_dom"/>
</dbReference>
<keyword evidence="1 5" id="KW-0808">Transferase</keyword>
<dbReference type="Proteomes" id="UP001597199">
    <property type="component" value="Unassembled WGS sequence"/>
</dbReference>
<dbReference type="PANTHER" id="PTHR43792:SF8">
    <property type="entry name" value="[RIBOSOMAL PROTEIN US5]-ALANINE N-ACETYLTRANSFERASE"/>
    <property type="match status" value="1"/>
</dbReference>
<accession>A0ABW4BKM9</accession>
<dbReference type="GO" id="GO:0016746">
    <property type="term" value="F:acyltransferase activity"/>
    <property type="evidence" value="ECO:0007669"/>
    <property type="project" value="UniProtKB-KW"/>
</dbReference>
<name>A0ABW4BKM9_9LACO</name>
<dbReference type="PANTHER" id="PTHR43792">
    <property type="entry name" value="GNAT FAMILY, PUTATIVE (AFU_ORTHOLOGUE AFUA_3G00765)-RELATED-RELATED"/>
    <property type="match status" value="1"/>
</dbReference>
<sequence>MHLKGDRVLIRPFTAADAPAYLALAQDPLVAGPAGMRPIANLEEAKAHVLKNQTTEFALVVNGEVVGEVGIYPRTADAAAPEARTREIGYALAQSYWGQGLMREALRLVIRELFTQRMTALWAATFPDNQRSIALLARLGFEYRFTVPLPAGLHSDGPQSEAYFELVNHILALEDVD</sequence>
<dbReference type="EMBL" id="JBHTOA010000048">
    <property type="protein sequence ID" value="MFD1400058.1"/>
    <property type="molecule type" value="Genomic_DNA"/>
</dbReference>
<keyword evidence="2 5" id="KW-0012">Acyltransferase</keyword>
<dbReference type="InterPro" id="IPR016181">
    <property type="entry name" value="Acyl_CoA_acyltransferase"/>
</dbReference>
<keyword evidence="6" id="KW-1185">Reference proteome</keyword>
<dbReference type="SUPFAM" id="SSF55729">
    <property type="entry name" value="Acyl-CoA N-acyltransferases (Nat)"/>
    <property type="match status" value="1"/>
</dbReference>
<evidence type="ECO:0000256" key="1">
    <source>
        <dbReference type="ARBA" id="ARBA00022679"/>
    </source>
</evidence>
<dbReference type="PROSITE" id="PS51186">
    <property type="entry name" value="GNAT"/>
    <property type="match status" value="1"/>
</dbReference>
<gene>
    <name evidence="5" type="ORF">ACFQ41_12140</name>
</gene>
<feature type="domain" description="N-acetyltransferase" evidence="4">
    <location>
        <begin position="8"/>
        <end position="170"/>
    </location>
</feature>
<protein>
    <submittedName>
        <fullName evidence="5">GNAT family N-acetyltransferase</fullName>
        <ecNumber evidence="5">2.3.-.-</ecNumber>
    </submittedName>
</protein>
<evidence type="ECO:0000259" key="4">
    <source>
        <dbReference type="PROSITE" id="PS51186"/>
    </source>
</evidence>
<dbReference type="Pfam" id="PF13302">
    <property type="entry name" value="Acetyltransf_3"/>
    <property type="match status" value="1"/>
</dbReference>
<reference evidence="6" key="1">
    <citation type="journal article" date="2019" name="Int. J. Syst. Evol. Microbiol.">
        <title>The Global Catalogue of Microorganisms (GCM) 10K type strain sequencing project: providing services to taxonomists for standard genome sequencing and annotation.</title>
        <authorList>
            <consortium name="The Broad Institute Genomics Platform"/>
            <consortium name="The Broad Institute Genome Sequencing Center for Infectious Disease"/>
            <person name="Wu L."/>
            <person name="Ma J."/>
        </authorList>
    </citation>
    <scope>NUCLEOTIDE SEQUENCE [LARGE SCALE GENOMIC DNA]</scope>
    <source>
        <strain evidence="6">CCM 9110</strain>
    </source>
</reference>
<evidence type="ECO:0000313" key="6">
    <source>
        <dbReference type="Proteomes" id="UP001597199"/>
    </source>
</evidence>
<dbReference type="Gene3D" id="3.40.630.30">
    <property type="match status" value="1"/>
</dbReference>
<dbReference type="RefSeq" id="WP_204118434.1">
    <property type="nucleotide sequence ID" value="NZ_BOLV01000004.1"/>
</dbReference>
<evidence type="ECO:0000256" key="3">
    <source>
        <dbReference type="ARBA" id="ARBA00038502"/>
    </source>
</evidence>
<proteinExistence type="inferred from homology"/>
<comment type="similarity">
    <text evidence="3">Belongs to the acetyltransferase family. RimJ subfamily.</text>
</comment>
<comment type="caution">
    <text evidence="5">The sequence shown here is derived from an EMBL/GenBank/DDBJ whole genome shotgun (WGS) entry which is preliminary data.</text>
</comment>
<evidence type="ECO:0000313" key="5">
    <source>
        <dbReference type="EMBL" id="MFD1400058.1"/>
    </source>
</evidence>